<keyword evidence="3" id="KW-1185">Reference proteome</keyword>
<accession>A0A9P4Q0A3</accession>
<evidence type="ECO:0000313" key="3">
    <source>
        <dbReference type="Proteomes" id="UP000799441"/>
    </source>
</evidence>
<organism evidence="2 3">
    <name type="scientific">Polychaeton citri CBS 116435</name>
    <dbReference type="NCBI Taxonomy" id="1314669"/>
    <lineage>
        <taxon>Eukaryota</taxon>
        <taxon>Fungi</taxon>
        <taxon>Dikarya</taxon>
        <taxon>Ascomycota</taxon>
        <taxon>Pezizomycotina</taxon>
        <taxon>Dothideomycetes</taxon>
        <taxon>Dothideomycetidae</taxon>
        <taxon>Capnodiales</taxon>
        <taxon>Capnodiaceae</taxon>
        <taxon>Polychaeton</taxon>
    </lineage>
</organism>
<reference evidence="2" key="1">
    <citation type="journal article" date="2020" name="Stud. Mycol.">
        <title>101 Dothideomycetes genomes: a test case for predicting lifestyles and emergence of pathogens.</title>
        <authorList>
            <person name="Haridas S."/>
            <person name="Albert R."/>
            <person name="Binder M."/>
            <person name="Bloem J."/>
            <person name="Labutti K."/>
            <person name="Salamov A."/>
            <person name="Andreopoulos B."/>
            <person name="Baker S."/>
            <person name="Barry K."/>
            <person name="Bills G."/>
            <person name="Bluhm B."/>
            <person name="Cannon C."/>
            <person name="Castanera R."/>
            <person name="Culley D."/>
            <person name="Daum C."/>
            <person name="Ezra D."/>
            <person name="Gonzalez J."/>
            <person name="Henrissat B."/>
            <person name="Kuo A."/>
            <person name="Liang C."/>
            <person name="Lipzen A."/>
            <person name="Lutzoni F."/>
            <person name="Magnuson J."/>
            <person name="Mondo S."/>
            <person name="Nolan M."/>
            <person name="Ohm R."/>
            <person name="Pangilinan J."/>
            <person name="Park H.-J."/>
            <person name="Ramirez L."/>
            <person name="Alfaro M."/>
            <person name="Sun H."/>
            <person name="Tritt A."/>
            <person name="Yoshinaga Y."/>
            <person name="Zwiers L.-H."/>
            <person name="Turgeon B."/>
            <person name="Goodwin S."/>
            <person name="Spatafora J."/>
            <person name="Crous P."/>
            <person name="Grigoriev I."/>
        </authorList>
    </citation>
    <scope>NUCLEOTIDE SEQUENCE</scope>
    <source>
        <strain evidence="2">CBS 116435</strain>
    </source>
</reference>
<dbReference type="PROSITE" id="PS50948">
    <property type="entry name" value="PAN"/>
    <property type="match status" value="1"/>
</dbReference>
<feature type="domain" description="Apple" evidence="1">
    <location>
        <begin position="37"/>
        <end position="134"/>
    </location>
</feature>
<dbReference type="AlphaFoldDB" id="A0A9P4Q0A3"/>
<dbReference type="InterPro" id="IPR003609">
    <property type="entry name" value="Pan_app"/>
</dbReference>
<protein>
    <recommendedName>
        <fullName evidence="1">Apple domain-containing protein</fullName>
    </recommendedName>
</protein>
<name>A0A9P4Q0A3_9PEZI</name>
<gene>
    <name evidence="2" type="ORF">K431DRAFT_316049</name>
</gene>
<evidence type="ECO:0000313" key="2">
    <source>
        <dbReference type="EMBL" id="KAF2717115.1"/>
    </source>
</evidence>
<comment type="caution">
    <text evidence="2">The sequence shown here is derived from an EMBL/GenBank/DDBJ whole genome shotgun (WGS) entry which is preliminary data.</text>
</comment>
<dbReference type="Pfam" id="PF14295">
    <property type="entry name" value="PAN_4"/>
    <property type="match status" value="2"/>
</dbReference>
<sequence length="265" mass="28802">MNALLAIASIGTAAIVPKHETLNSTALYCGTKTDLLCANSTEAVSPIKVVDGEYVTNQFLFTNYPGVTTFLECKAACSREYGCESFQYVFDEGNIEVGPSWECHLLYKTVDEYVIPCSALSDAVSLNTYYDAACEALPKVTSGVIATGADMSCNSNGTVYDPQHLYRDQISAANATQAECKEMCTENQDCKSYFYNPYGAGSFYPEYSPYSSYPASGGGNTTDIDNLEPNAVCVLLSQPVKGYTVDDSNIFVHEFYDVECPIDSD</sequence>
<evidence type="ECO:0000259" key="1">
    <source>
        <dbReference type="PROSITE" id="PS50948"/>
    </source>
</evidence>
<dbReference type="Proteomes" id="UP000799441">
    <property type="component" value="Unassembled WGS sequence"/>
</dbReference>
<proteinExistence type="predicted"/>
<dbReference type="EMBL" id="MU003852">
    <property type="protein sequence ID" value="KAF2717115.1"/>
    <property type="molecule type" value="Genomic_DNA"/>
</dbReference>